<evidence type="ECO:0000256" key="4">
    <source>
        <dbReference type="ARBA" id="ARBA00022448"/>
    </source>
</evidence>
<dbReference type="CDD" id="cd17394">
    <property type="entry name" value="MFS_FucP_like"/>
    <property type="match status" value="1"/>
</dbReference>
<dbReference type="RefSeq" id="WP_127690421.1">
    <property type="nucleotide sequence ID" value="NZ_RZUL01000002.1"/>
</dbReference>
<evidence type="ECO:0000256" key="11">
    <source>
        <dbReference type="SAM" id="Phobius"/>
    </source>
</evidence>
<dbReference type="InterPro" id="IPR005964">
    <property type="entry name" value="Glc/Gal_transptr_bac"/>
</dbReference>
<evidence type="ECO:0000313" key="12">
    <source>
        <dbReference type="EMBL" id="RVT42247.1"/>
    </source>
</evidence>
<protein>
    <submittedName>
        <fullName evidence="12">Sugar MFS transporter</fullName>
    </submittedName>
</protein>
<feature type="transmembrane region" description="Helical" evidence="11">
    <location>
        <begin position="342"/>
        <end position="364"/>
    </location>
</feature>
<feature type="transmembrane region" description="Helical" evidence="11">
    <location>
        <begin position="161"/>
        <end position="182"/>
    </location>
</feature>
<keyword evidence="7" id="KW-0762">Sugar transport</keyword>
<dbReference type="NCBIfam" id="TIGR01272">
    <property type="entry name" value="gluP"/>
    <property type="match status" value="1"/>
</dbReference>
<gene>
    <name evidence="12" type="ORF">ENE74_08560</name>
</gene>
<feature type="transmembrane region" description="Helical" evidence="11">
    <location>
        <begin position="318"/>
        <end position="336"/>
    </location>
</feature>
<dbReference type="Proteomes" id="UP000282977">
    <property type="component" value="Unassembled WGS sequence"/>
</dbReference>
<dbReference type="PANTHER" id="PTHR43702:SF3">
    <property type="entry name" value="PROTEIN TSGA"/>
    <property type="match status" value="1"/>
</dbReference>
<keyword evidence="4" id="KW-0813">Transport</keyword>
<dbReference type="EMBL" id="RZUL01000002">
    <property type="protein sequence ID" value="RVT42247.1"/>
    <property type="molecule type" value="Genomic_DNA"/>
</dbReference>
<evidence type="ECO:0000256" key="1">
    <source>
        <dbReference type="ARBA" id="ARBA00003321"/>
    </source>
</evidence>
<comment type="subcellular location">
    <subcellularLocation>
        <location evidence="2">Cell inner membrane</location>
        <topology evidence="2">Multi-pass membrane protein</topology>
    </subcellularLocation>
</comment>
<feature type="transmembrane region" description="Helical" evidence="11">
    <location>
        <begin position="62"/>
        <end position="83"/>
    </location>
</feature>
<evidence type="ECO:0000313" key="13">
    <source>
        <dbReference type="Proteomes" id="UP000282977"/>
    </source>
</evidence>
<feature type="transmembrane region" description="Helical" evidence="11">
    <location>
        <begin position="401"/>
        <end position="422"/>
    </location>
</feature>
<keyword evidence="13" id="KW-1185">Reference proteome</keyword>
<feature type="transmembrane region" description="Helical" evidence="11">
    <location>
        <begin position="92"/>
        <end position="111"/>
    </location>
</feature>
<keyword evidence="6" id="KW-0997">Cell inner membrane</keyword>
<feature type="transmembrane region" description="Helical" evidence="11">
    <location>
        <begin position="20"/>
        <end position="42"/>
    </location>
</feature>
<evidence type="ECO:0000256" key="8">
    <source>
        <dbReference type="ARBA" id="ARBA00022692"/>
    </source>
</evidence>
<feature type="transmembrane region" description="Helical" evidence="11">
    <location>
        <begin position="288"/>
        <end position="306"/>
    </location>
</feature>
<feature type="transmembrane region" description="Helical" evidence="11">
    <location>
        <begin position="117"/>
        <end position="140"/>
    </location>
</feature>
<dbReference type="InterPro" id="IPR050375">
    <property type="entry name" value="MFS_TsgA-like"/>
</dbReference>
<dbReference type="GO" id="GO:0055056">
    <property type="term" value="F:D-glucose transmembrane transporter activity"/>
    <property type="evidence" value="ECO:0007669"/>
    <property type="project" value="InterPro"/>
</dbReference>
<comment type="similarity">
    <text evidence="3">Belongs to the major facilitator superfamily. FHS transporter (TC 2.A.1.7) family.</text>
</comment>
<dbReference type="GO" id="GO:0005886">
    <property type="term" value="C:plasma membrane"/>
    <property type="evidence" value="ECO:0007669"/>
    <property type="project" value="UniProtKB-SubCell"/>
</dbReference>
<feature type="transmembrane region" description="Helical" evidence="11">
    <location>
        <begin position="376"/>
        <end position="395"/>
    </location>
</feature>
<dbReference type="Pfam" id="PF07690">
    <property type="entry name" value="MFS_1"/>
    <property type="match status" value="1"/>
</dbReference>
<evidence type="ECO:0000256" key="5">
    <source>
        <dbReference type="ARBA" id="ARBA00022475"/>
    </source>
</evidence>
<dbReference type="GO" id="GO:0005354">
    <property type="term" value="F:galactose transmembrane transporter activity"/>
    <property type="evidence" value="ECO:0007669"/>
    <property type="project" value="InterPro"/>
</dbReference>
<dbReference type="GO" id="GO:1904659">
    <property type="term" value="P:D-glucose transmembrane transport"/>
    <property type="evidence" value="ECO:0007669"/>
    <property type="project" value="InterPro"/>
</dbReference>
<organism evidence="12 13">
    <name type="scientific">Sphingobium algorifonticola</name>
    <dbReference type="NCBI Taxonomy" id="2008318"/>
    <lineage>
        <taxon>Bacteria</taxon>
        <taxon>Pseudomonadati</taxon>
        <taxon>Pseudomonadota</taxon>
        <taxon>Alphaproteobacteria</taxon>
        <taxon>Sphingomonadales</taxon>
        <taxon>Sphingomonadaceae</taxon>
        <taxon>Sphingobium</taxon>
    </lineage>
</organism>
<comment type="caution">
    <text evidence="12">The sequence shown here is derived from an EMBL/GenBank/DDBJ whole genome shotgun (WGS) entry which is preliminary data.</text>
</comment>
<accession>A0A437J9R8</accession>
<evidence type="ECO:0000256" key="2">
    <source>
        <dbReference type="ARBA" id="ARBA00004429"/>
    </source>
</evidence>
<evidence type="ECO:0000256" key="6">
    <source>
        <dbReference type="ARBA" id="ARBA00022519"/>
    </source>
</evidence>
<feature type="transmembrane region" description="Helical" evidence="11">
    <location>
        <begin position="202"/>
        <end position="222"/>
    </location>
</feature>
<evidence type="ECO:0000256" key="3">
    <source>
        <dbReference type="ARBA" id="ARBA00009120"/>
    </source>
</evidence>
<sequence>MALAPLAPPSANAEPSAAAAAGSGLTIFVFALFFVFGGITSLNDVLIPKLKDLFTLSNGQALLIQSAFFAAYFLMSIPASAIVHRIGYMRSAVAGLLTMATGCLLFVPAAASGLFAAFLGALFVLASGITIVQVVANPLISMLGRPETASSRLTFAQAFNSLGTTLFPYVGAILILGSLATVDPWTLTGVARAAFLADETRVVVQTYIGIALALLLVALAVWSQRNKLKEQRVEKLHFAAAFGLLRRPRFGFGTLGIFLYVGAEVTIGSLLVLYLIQPDTLGVDQESAGKLVAWYWGGAMVGRFLGSAALRLFSPGKVLACVAAGAILLLAVSAGTSGLLSGWALIAVGLFNAIMFPTIFSLACEGLGPRAAEGSGVICMAIVGGAILPPIAGWMSDVTSLRAALVVPALAYLLILLFGLFATRPVTAPTQATDLEPSC</sequence>
<dbReference type="InterPro" id="IPR036259">
    <property type="entry name" value="MFS_trans_sf"/>
</dbReference>
<dbReference type="PANTHER" id="PTHR43702">
    <property type="entry name" value="L-FUCOSE-PROTON SYMPORTER"/>
    <property type="match status" value="1"/>
</dbReference>
<evidence type="ECO:0000256" key="7">
    <source>
        <dbReference type="ARBA" id="ARBA00022597"/>
    </source>
</evidence>
<evidence type="ECO:0000256" key="9">
    <source>
        <dbReference type="ARBA" id="ARBA00022989"/>
    </source>
</evidence>
<keyword evidence="10 11" id="KW-0472">Membrane</keyword>
<comment type="function">
    <text evidence="1">Intake of glucose and galactose.</text>
</comment>
<dbReference type="AlphaFoldDB" id="A0A437J9R8"/>
<dbReference type="OrthoDB" id="9795150at2"/>
<dbReference type="SUPFAM" id="SSF103473">
    <property type="entry name" value="MFS general substrate transporter"/>
    <property type="match status" value="1"/>
</dbReference>
<keyword evidence="5" id="KW-1003">Cell membrane</keyword>
<keyword evidence="8 11" id="KW-0812">Transmembrane</keyword>
<feature type="transmembrane region" description="Helical" evidence="11">
    <location>
        <begin position="255"/>
        <end position="276"/>
    </location>
</feature>
<dbReference type="Gene3D" id="1.20.1250.20">
    <property type="entry name" value="MFS general substrate transporter like domains"/>
    <property type="match status" value="2"/>
</dbReference>
<dbReference type="InterPro" id="IPR011701">
    <property type="entry name" value="MFS"/>
</dbReference>
<name>A0A437J9R8_9SPHN</name>
<proteinExistence type="inferred from homology"/>
<keyword evidence="9 11" id="KW-1133">Transmembrane helix</keyword>
<reference evidence="12 13" key="1">
    <citation type="submission" date="2019-01" db="EMBL/GenBank/DDBJ databases">
        <authorList>
            <person name="Chen W.-M."/>
        </authorList>
    </citation>
    <scope>NUCLEOTIDE SEQUENCE [LARGE SCALE GENOMIC DNA]</scope>
    <source>
        <strain evidence="12 13">TLA-22</strain>
    </source>
</reference>
<evidence type="ECO:0000256" key="10">
    <source>
        <dbReference type="ARBA" id="ARBA00023136"/>
    </source>
</evidence>